<evidence type="ECO:0000313" key="3">
    <source>
        <dbReference type="EMBL" id="SHL70847.1"/>
    </source>
</evidence>
<gene>
    <name evidence="2" type="ORF">SAMN04487891_11812</name>
    <name evidence="3" type="ORF">SAMN05216293_4118</name>
</gene>
<dbReference type="Pfam" id="PF03235">
    <property type="entry name" value="GmrSD_N"/>
    <property type="match status" value="1"/>
</dbReference>
<evidence type="ECO:0000313" key="2">
    <source>
        <dbReference type="EMBL" id="SFC66016.1"/>
    </source>
</evidence>
<name>A0A1M7CUL3_9FLAO</name>
<dbReference type="Proteomes" id="UP000198940">
    <property type="component" value="Unassembled WGS sequence"/>
</dbReference>
<evidence type="ECO:0000259" key="1">
    <source>
        <dbReference type="Pfam" id="PF03235"/>
    </source>
</evidence>
<accession>A0A1M7CUL3</accession>
<proteinExistence type="predicted"/>
<feature type="domain" description="GmrSD restriction endonucleases N-terminal" evidence="1">
    <location>
        <begin position="16"/>
        <end position="226"/>
    </location>
</feature>
<dbReference type="OrthoDB" id="3654724at2"/>
<evidence type="ECO:0000313" key="4">
    <source>
        <dbReference type="Proteomes" id="UP000184031"/>
    </source>
</evidence>
<keyword evidence="5" id="KW-1185">Reference proteome</keyword>
<dbReference type="EMBL" id="FOKU01000018">
    <property type="protein sequence ID" value="SFC66016.1"/>
    <property type="molecule type" value="Genomic_DNA"/>
</dbReference>
<dbReference type="Proteomes" id="UP000184031">
    <property type="component" value="Unassembled WGS sequence"/>
</dbReference>
<comment type="caution">
    <text evidence="3">The sequence shown here is derived from an EMBL/GenBank/DDBJ whole genome shotgun (WGS) entry which is preliminary data.</text>
</comment>
<dbReference type="EMBL" id="FRAT01000016">
    <property type="protein sequence ID" value="SHL70847.1"/>
    <property type="molecule type" value="Genomic_DNA"/>
</dbReference>
<sequence length="672" mass="79551">MINANNYTGRILNFLDLLQDYEVQIPIIQRDYAQGRKSQKEIRHNFLKALQGCLNNSEPIKLDFIYGSVIEGKFQPLDGQQRLTTLFLLHWYAATKDGVLSKPEVCSILEKFSYETRISSREFCKALVEESISEIRKEHVLSESIIDENWFYLSWVRDPTIDAMLRTIDAIHKIFFDVDRLFDKISSDLIQFYFVELENLGLTDDLYIKMNARGKLLTPFENFKAGFQKRIDEENWEEGKDFAQRFSTKIDNDWTDFFWDHFRKEDTIDAAQTRFVAAITMIMHSVERFNSTETRVELINQLQEEPSQVRPTHFTKRSFNYLISAFNAYNERVVLTNYLNERLPFPMWRHTPKSSFLSMIVYEENSTSTIQRDSATYTQKVLFFAESVFFKKNDHGTNDIYEDWMRVIRNIVSRADIDKDGSRPDIVRSPQSFDGVINLINELSEGCDDIYQFLASDPSLKSQYARDQINEEIIKAKLITHDINLKETIFNAEDNELLRGKISFLFHCIDYDLTPNNFNVDAFVAVTNVIDKHFDNEKSLNNDIRRAMLTIEVNGIYEFYSYWWSYWHIGQSTKRRLFDRFREIEYCINHEYYREYFKNLTLKLINKSPSQIAEEFISPLSFPNWKLRLIKEKNILDEFNRTNHIAIAEDNSHCFILKSKRPREIEGNLRIE</sequence>
<protein>
    <recommendedName>
        <fullName evidence="1">GmrSD restriction endonucleases N-terminal domain-containing protein</fullName>
    </recommendedName>
</protein>
<evidence type="ECO:0000313" key="5">
    <source>
        <dbReference type="Proteomes" id="UP000198940"/>
    </source>
</evidence>
<dbReference type="AlphaFoldDB" id="A0A1M7CUL3"/>
<dbReference type="InterPro" id="IPR004919">
    <property type="entry name" value="GmrSD_N"/>
</dbReference>
<reference evidence="3 4" key="1">
    <citation type="submission" date="2016-11" db="EMBL/GenBank/DDBJ databases">
        <authorList>
            <person name="Varghese N."/>
            <person name="Submissions S."/>
        </authorList>
    </citation>
    <scope>NUCLEOTIDE SEQUENCE [LARGE SCALE GENOMIC DNA]</scope>
    <source>
        <strain evidence="3 4">CGMCC 1.12174</strain>
        <strain evidence="2 5">DSM 26351</strain>
    </source>
</reference>
<organism evidence="3 4">
    <name type="scientific">Flagellimonas taeanensis</name>
    <dbReference type="NCBI Taxonomy" id="1005926"/>
    <lineage>
        <taxon>Bacteria</taxon>
        <taxon>Pseudomonadati</taxon>
        <taxon>Bacteroidota</taxon>
        <taxon>Flavobacteriia</taxon>
        <taxon>Flavobacteriales</taxon>
        <taxon>Flavobacteriaceae</taxon>
        <taxon>Flagellimonas</taxon>
    </lineage>
</organism>